<keyword evidence="5" id="KW-0031">Aminopeptidase</keyword>
<keyword evidence="2" id="KW-0378">Hydrolase</keyword>
<organism evidence="5 6">
    <name type="scientific">Mycoplasma todarodis</name>
    <dbReference type="NCBI Taxonomy" id="1937191"/>
    <lineage>
        <taxon>Bacteria</taxon>
        <taxon>Bacillati</taxon>
        <taxon>Mycoplasmatota</taxon>
        <taxon>Mollicutes</taxon>
        <taxon>Mycoplasmataceae</taxon>
        <taxon>Mycoplasma</taxon>
    </lineage>
</organism>
<feature type="domain" description="Creatinase N-terminal" evidence="4">
    <location>
        <begin position="6"/>
        <end position="118"/>
    </location>
</feature>
<dbReference type="GO" id="GO:0008235">
    <property type="term" value="F:metalloexopeptidase activity"/>
    <property type="evidence" value="ECO:0007669"/>
    <property type="project" value="UniProtKB-ARBA"/>
</dbReference>
<evidence type="ECO:0000259" key="4">
    <source>
        <dbReference type="Pfam" id="PF01321"/>
    </source>
</evidence>
<sequence length="344" mass="38247">MNRKVVDKHFNEKDLDAIIIMSDQNRFWYTGVQSSYGFLFIEKDRADLFVDSRYIILAKNEAKNADVNLLKAGALKEFAEKKETKYKKVAYESDYVTIDQLNLAKGLFPNAEFIAVSGQGLRDYKTDEEAAKIREAALIGLRSFEQLKPEIVAGKTEKELAAKLEYLFKINGATKEGFDTIVASGYNGAKPHAVPSDKKLENGELCTFDFGTVFEGYMSDTTRTIQIGEVTDPKLLEIYEIVKEAQRRGIEAVKPGITGAEVDKVCRDYITEKGYGEYFGHGTGHGLGIDVHELPNTNSGNNNPLEPGHVVTVEPGIYIEGLGGVRIEDDVLVTETGYKVLSYK</sequence>
<reference evidence="5 6" key="1">
    <citation type="submission" date="2018-02" db="EMBL/GenBank/DDBJ databases">
        <title>Mycoplasma marinum and Mycoplasma todarodis sp. nov., moderately halophilic and psychrotolerant mycoplasmas isolated from cephalopods.</title>
        <authorList>
            <person name="Viver T."/>
        </authorList>
    </citation>
    <scope>NUCLEOTIDE SEQUENCE [LARGE SCALE GENOMIC DNA]</scope>
    <source>
        <strain evidence="5 6">5H</strain>
    </source>
</reference>
<dbReference type="Gene3D" id="3.90.230.10">
    <property type="entry name" value="Creatinase/methionine aminopeptidase superfamily"/>
    <property type="match status" value="1"/>
</dbReference>
<dbReference type="PANTHER" id="PTHR46112">
    <property type="entry name" value="AMINOPEPTIDASE"/>
    <property type="match status" value="1"/>
</dbReference>
<gene>
    <name evidence="5" type="ORF">C4B25_04275</name>
</gene>
<dbReference type="InterPro" id="IPR001714">
    <property type="entry name" value="Pept_M24_MAP"/>
</dbReference>
<dbReference type="CDD" id="cd01092">
    <property type="entry name" value="APP-like"/>
    <property type="match status" value="1"/>
</dbReference>
<dbReference type="PROSITE" id="PS00491">
    <property type="entry name" value="PROLINE_PEPTIDASE"/>
    <property type="match status" value="1"/>
</dbReference>
<dbReference type="InterPro" id="IPR000587">
    <property type="entry name" value="Creatinase_N"/>
</dbReference>
<keyword evidence="5" id="KW-0645">Protease</keyword>
<comment type="caution">
    <text evidence="5">The sequence shown here is derived from an EMBL/GenBank/DDBJ whole genome shotgun (WGS) entry which is preliminary data.</text>
</comment>
<name>A0A4V2NHX0_9MOLU</name>
<protein>
    <submittedName>
        <fullName evidence="5">Xaa-Pro aminopeptidase</fullName>
    </submittedName>
</protein>
<dbReference type="SUPFAM" id="SSF55920">
    <property type="entry name" value="Creatinase/aminopeptidase"/>
    <property type="match status" value="1"/>
</dbReference>
<dbReference type="InterPro" id="IPR001131">
    <property type="entry name" value="Peptidase_M24B_aminopep-P_CS"/>
</dbReference>
<dbReference type="Gene3D" id="3.40.350.10">
    <property type="entry name" value="Creatinase/prolidase N-terminal domain"/>
    <property type="match status" value="1"/>
</dbReference>
<dbReference type="GO" id="GO:0004177">
    <property type="term" value="F:aminopeptidase activity"/>
    <property type="evidence" value="ECO:0007669"/>
    <property type="project" value="UniProtKB-KW"/>
</dbReference>
<dbReference type="InterPro" id="IPR036005">
    <property type="entry name" value="Creatinase/aminopeptidase-like"/>
</dbReference>
<dbReference type="InterPro" id="IPR050659">
    <property type="entry name" value="Peptidase_M24B"/>
</dbReference>
<accession>A0A4V2NHX0</accession>
<evidence type="ECO:0000256" key="2">
    <source>
        <dbReference type="ARBA" id="ARBA00022801"/>
    </source>
</evidence>
<dbReference type="Proteomes" id="UP000291072">
    <property type="component" value="Unassembled WGS sequence"/>
</dbReference>
<evidence type="ECO:0000313" key="5">
    <source>
        <dbReference type="EMBL" id="TCG10438.1"/>
    </source>
</evidence>
<dbReference type="InterPro" id="IPR000994">
    <property type="entry name" value="Pept_M24"/>
</dbReference>
<dbReference type="SUPFAM" id="SSF53092">
    <property type="entry name" value="Creatinase/prolidase N-terminal domain"/>
    <property type="match status" value="1"/>
</dbReference>
<feature type="domain" description="Peptidase M24" evidence="3">
    <location>
        <begin position="132"/>
        <end position="335"/>
    </location>
</feature>
<dbReference type="PRINTS" id="PR00599">
    <property type="entry name" value="MAPEPTIDASE"/>
</dbReference>
<dbReference type="RefSeq" id="WP_131613858.1">
    <property type="nucleotide sequence ID" value="NZ_PSZP01000046.1"/>
</dbReference>
<evidence type="ECO:0000259" key="3">
    <source>
        <dbReference type="Pfam" id="PF00557"/>
    </source>
</evidence>
<keyword evidence="1" id="KW-0479">Metal-binding</keyword>
<dbReference type="OrthoDB" id="9806388at2"/>
<dbReference type="PANTHER" id="PTHR46112:SF3">
    <property type="entry name" value="AMINOPEPTIDASE YPDF"/>
    <property type="match status" value="1"/>
</dbReference>
<keyword evidence="6" id="KW-1185">Reference proteome</keyword>
<dbReference type="EMBL" id="PSZP01000046">
    <property type="protein sequence ID" value="TCG10438.1"/>
    <property type="molecule type" value="Genomic_DNA"/>
</dbReference>
<dbReference type="Pfam" id="PF00557">
    <property type="entry name" value="Peptidase_M24"/>
    <property type="match status" value="1"/>
</dbReference>
<proteinExistence type="predicted"/>
<evidence type="ECO:0000256" key="1">
    <source>
        <dbReference type="ARBA" id="ARBA00022723"/>
    </source>
</evidence>
<dbReference type="Pfam" id="PF01321">
    <property type="entry name" value="Creatinase_N"/>
    <property type="match status" value="1"/>
</dbReference>
<dbReference type="GO" id="GO:0046872">
    <property type="term" value="F:metal ion binding"/>
    <property type="evidence" value="ECO:0007669"/>
    <property type="project" value="UniProtKB-KW"/>
</dbReference>
<dbReference type="AlphaFoldDB" id="A0A4V2NHX0"/>
<evidence type="ECO:0000313" key="6">
    <source>
        <dbReference type="Proteomes" id="UP000291072"/>
    </source>
</evidence>
<dbReference type="InterPro" id="IPR029149">
    <property type="entry name" value="Creatin/AminoP/Spt16_N"/>
</dbReference>